<organism evidence="3">
    <name type="scientific">marine sediment metagenome</name>
    <dbReference type="NCBI Taxonomy" id="412755"/>
    <lineage>
        <taxon>unclassified sequences</taxon>
        <taxon>metagenomes</taxon>
        <taxon>ecological metagenomes</taxon>
    </lineage>
</organism>
<gene>
    <name evidence="3" type="ORF">LCGC14_3002360</name>
</gene>
<dbReference type="Pfam" id="PF09967">
    <property type="entry name" value="DUF2201"/>
    <property type="match status" value="1"/>
</dbReference>
<name>A0A0F8ZRR7_9ZZZZ</name>
<dbReference type="InterPro" id="IPR036465">
    <property type="entry name" value="vWFA_dom_sf"/>
</dbReference>
<dbReference type="SUPFAM" id="SSF53300">
    <property type="entry name" value="vWA-like"/>
    <property type="match status" value="1"/>
</dbReference>
<feature type="non-terminal residue" evidence="3">
    <location>
        <position position="1"/>
    </location>
</feature>
<evidence type="ECO:0008006" key="4">
    <source>
        <dbReference type="Google" id="ProtNLM"/>
    </source>
</evidence>
<dbReference type="InterPro" id="IPR018698">
    <property type="entry name" value="VWA-like_dom"/>
</dbReference>
<dbReference type="AlphaFoldDB" id="A0A0F8ZRR7"/>
<evidence type="ECO:0000313" key="3">
    <source>
        <dbReference type="EMBL" id="KKK62636.1"/>
    </source>
</evidence>
<feature type="domain" description="VWA-like" evidence="1">
    <location>
        <begin position="140"/>
        <end position="265"/>
    </location>
</feature>
<dbReference type="PANTHER" id="PTHR38730:SF1">
    <property type="entry name" value="SLL7028 PROTEIN"/>
    <property type="match status" value="1"/>
</dbReference>
<proteinExistence type="predicted"/>
<dbReference type="PANTHER" id="PTHR38730">
    <property type="entry name" value="SLL7028 PROTEIN"/>
    <property type="match status" value="1"/>
</dbReference>
<protein>
    <recommendedName>
        <fullName evidence="4">VWA-like domain-containing protein</fullName>
    </recommendedName>
</protein>
<evidence type="ECO:0000259" key="1">
    <source>
        <dbReference type="Pfam" id="PF09967"/>
    </source>
</evidence>
<comment type="caution">
    <text evidence="3">The sequence shown here is derived from an EMBL/GenBank/DDBJ whole genome shotgun (WGS) entry which is preliminary data.</text>
</comment>
<dbReference type="Pfam" id="PF13203">
    <property type="entry name" value="DUF2201_N"/>
    <property type="match status" value="1"/>
</dbReference>
<accession>A0A0F8ZRR7</accession>
<feature type="domain" description="Putative metallopeptidase" evidence="2">
    <location>
        <begin position="34"/>
        <end position="130"/>
    </location>
</feature>
<evidence type="ECO:0000259" key="2">
    <source>
        <dbReference type="Pfam" id="PF13203"/>
    </source>
</evidence>
<dbReference type="EMBL" id="LAZR01061901">
    <property type="protein sequence ID" value="KKK62636.1"/>
    <property type="molecule type" value="Genomic_DNA"/>
</dbReference>
<dbReference type="InterPro" id="IPR025154">
    <property type="entry name" value="Put_metallopeptidase_dom"/>
</dbReference>
<sequence>LYNPKFRNMTTDNVYAKLPDPIEVKGHLVCQGHGEGCGGIMDAPQEKGQTAQQAAMVAEAHGKGLLAQATAAAKSCGKLSPGLKQLVEETLYPRLGWPDILRRFMEHVTRDDYSWESYDRRYISGGLYLPDLWSTSLGSIVVAIDTSGSINNKELETFGAILSDILESTNPEVIYVIFCDDRVQKVEEYTKSDLPLKLEARGRGGTDFRPPFEWVERNGITPTCFIYQTDLYCNDYPPVPEYPVMWVISSNGARNNIPFGESIRLTR</sequence>
<reference evidence="3" key="1">
    <citation type="journal article" date="2015" name="Nature">
        <title>Complex archaea that bridge the gap between prokaryotes and eukaryotes.</title>
        <authorList>
            <person name="Spang A."/>
            <person name="Saw J.H."/>
            <person name="Jorgensen S.L."/>
            <person name="Zaremba-Niedzwiedzka K."/>
            <person name="Martijn J."/>
            <person name="Lind A.E."/>
            <person name="van Eijk R."/>
            <person name="Schleper C."/>
            <person name="Guy L."/>
            <person name="Ettema T.J."/>
        </authorList>
    </citation>
    <scope>NUCLEOTIDE SEQUENCE</scope>
</reference>